<reference evidence="3 4" key="1">
    <citation type="submission" date="2024-01" db="EMBL/GenBank/DDBJ databases">
        <title>Genome assemblies of Stephania.</title>
        <authorList>
            <person name="Yang L."/>
        </authorList>
    </citation>
    <scope>NUCLEOTIDE SEQUENCE [LARGE SCALE GENOMIC DNA]</scope>
    <source>
        <strain evidence="3">YNDBR</strain>
        <tissue evidence="3">Leaf</tissue>
    </source>
</reference>
<keyword evidence="1" id="KW-0378">Hydrolase</keyword>
<evidence type="ECO:0000313" key="4">
    <source>
        <dbReference type="Proteomes" id="UP001420932"/>
    </source>
</evidence>
<dbReference type="Proteomes" id="UP001420932">
    <property type="component" value="Unassembled WGS sequence"/>
</dbReference>
<dbReference type="GO" id="GO:0009251">
    <property type="term" value="P:glucan catabolic process"/>
    <property type="evidence" value="ECO:0007669"/>
    <property type="project" value="TreeGrafter"/>
</dbReference>
<protein>
    <submittedName>
        <fullName evidence="3">Uncharacterized protein</fullName>
    </submittedName>
</protein>
<dbReference type="GO" id="GO:0008422">
    <property type="term" value="F:beta-glucosidase activity"/>
    <property type="evidence" value="ECO:0007669"/>
    <property type="project" value="TreeGrafter"/>
</dbReference>
<dbReference type="SUPFAM" id="SSF51445">
    <property type="entry name" value="(Trans)glycosidases"/>
    <property type="match status" value="1"/>
</dbReference>
<dbReference type="EMBL" id="JBBNAF010000011">
    <property type="protein sequence ID" value="KAK9098840.1"/>
    <property type="molecule type" value="Genomic_DNA"/>
</dbReference>
<dbReference type="AlphaFoldDB" id="A0AAP0EV48"/>
<dbReference type="PANTHER" id="PTHR30620">
    <property type="entry name" value="PERIPLASMIC BETA-GLUCOSIDASE-RELATED"/>
    <property type="match status" value="1"/>
</dbReference>
<organism evidence="3 4">
    <name type="scientific">Stephania yunnanensis</name>
    <dbReference type="NCBI Taxonomy" id="152371"/>
    <lineage>
        <taxon>Eukaryota</taxon>
        <taxon>Viridiplantae</taxon>
        <taxon>Streptophyta</taxon>
        <taxon>Embryophyta</taxon>
        <taxon>Tracheophyta</taxon>
        <taxon>Spermatophyta</taxon>
        <taxon>Magnoliopsida</taxon>
        <taxon>Ranunculales</taxon>
        <taxon>Menispermaceae</taxon>
        <taxon>Menispermoideae</taxon>
        <taxon>Cissampelideae</taxon>
        <taxon>Stephania</taxon>
    </lineage>
</organism>
<dbReference type="InterPro" id="IPR036962">
    <property type="entry name" value="Glyco_hydro_3_N_sf"/>
</dbReference>
<keyword evidence="4" id="KW-1185">Reference proteome</keyword>
<feature type="chain" id="PRO_5042896583" evidence="2">
    <location>
        <begin position="20"/>
        <end position="80"/>
    </location>
</feature>
<evidence type="ECO:0000256" key="1">
    <source>
        <dbReference type="ARBA" id="ARBA00022801"/>
    </source>
</evidence>
<dbReference type="PANTHER" id="PTHR30620:SF77">
    <property type="entry name" value="LYSOSOMAL BETA GLUCOSIDASE-LIKE"/>
    <property type="match status" value="1"/>
</dbReference>
<feature type="signal peptide" evidence="2">
    <location>
        <begin position="1"/>
        <end position="19"/>
    </location>
</feature>
<comment type="caution">
    <text evidence="3">The sequence shown here is derived from an EMBL/GenBank/DDBJ whole genome shotgun (WGS) entry which is preliminary data.</text>
</comment>
<dbReference type="Gene3D" id="3.20.20.300">
    <property type="entry name" value="Glycoside hydrolase, family 3, N-terminal domain"/>
    <property type="match status" value="1"/>
</dbReference>
<proteinExistence type="predicted"/>
<sequence length="80" mass="9263">MARILATLVVLLFLTSVQGEYMKYKDSKHPMNVRIRDLMDRMTLKEKVGQKTQIDRAAATAEIMKSYSIEVLINPYELDK</sequence>
<keyword evidence="2" id="KW-0732">Signal</keyword>
<accession>A0AAP0EV48</accession>
<evidence type="ECO:0000313" key="3">
    <source>
        <dbReference type="EMBL" id="KAK9098840.1"/>
    </source>
</evidence>
<dbReference type="InterPro" id="IPR017853">
    <property type="entry name" value="GH"/>
</dbReference>
<gene>
    <name evidence="3" type="ORF">Syun_025885</name>
</gene>
<name>A0AAP0EV48_9MAGN</name>
<evidence type="ECO:0000256" key="2">
    <source>
        <dbReference type="SAM" id="SignalP"/>
    </source>
</evidence>
<dbReference type="InterPro" id="IPR051915">
    <property type="entry name" value="Cellulose_Degrad_GH3"/>
</dbReference>